<keyword evidence="3" id="KW-1185">Reference proteome</keyword>
<sequence length="80" mass="8569">MSRLAKPAQSDEQRIQQLRMMNILFVAVLAALSAGAPTWLVVDSFSGSGAGSSLVPLSAAFVVAQANFFKAIDLLDRFVR</sequence>
<keyword evidence="1" id="KW-0472">Membrane</keyword>
<evidence type="ECO:0000313" key="2">
    <source>
        <dbReference type="EMBL" id="MEV4288902.1"/>
    </source>
</evidence>
<keyword evidence="1" id="KW-1133">Transmembrane helix</keyword>
<evidence type="ECO:0000313" key="3">
    <source>
        <dbReference type="Proteomes" id="UP001552427"/>
    </source>
</evidence>
<organism evidence="2 3">
    <name type="scientific">Nonomuraea bangladeshensis</name>
    <dbReference type="NCBI Taxonomy" id="404385"/>
    <lineage>
        <taxon>Bacteria</taxon>
        <taxon>Bacillati</taxon>
        <taxon>Actinomycetota</taxon>
        <taxon>Actinomycetes</taxon>
        <taxon>Streptosporangiales</taxon>
        <taxon>Streptosporangiaceae</taxon>
        <taxon>Nonomuraea</taxon>
    </lineage>
</organism>
<reference evidence="2 3" key="1">
    <citation type="submission" date="2024-06" db="EMBL/GenBank/DDBJ databases">
        <title>The Natural Products Discovery Center: Release of the First 8490 Sequenced Strains for Exploring Actinobacteria Biosynthetic Diversity.</title>
        <authorList>
            <person name="Kalkreuter E."/>
            <person name="Kautsar S.A."/>
            <person name="Yang D."/>
            <person name="Bader C.D."/>
            <person name="Teijaro C.N."/>
            <person name="Fluegel L."/>
            <person name="Davis C.M."/>
            <person name="Simpson J.R."/>
            <person name="Lauterbach L."/>
            <person name="Steele A.D."/>
            <person name="Gui C."/>
            <person name="Meng S."/>
            <person name="Li G."/>
            <person name="Viehrig K."/>
            <person name="Ye F."/>
            <person name="Su P."/>
            <person name="Kiefer A.F."/>
            <person name="Nichols A."/>
            <person name="Cepeda A.J."/>
            <person name="Yan W."/>
            <person name="Fan B."/>
            <person name="Jiang Y."/>
            <person name="Adhikari A."/>
            <person name="Zheng C.-J."/>
            <person name="Schuster L."/>
            <person name="Cowan T.M."/>
            <person name="Smanski M.J."/>
            <person name="Chevrette M.G."/>
            <person name="De Carvalho L.P.S."/>
            <person name="Shen B."/>
        </authorList>
    </citation>
    <scope>NUCLEOTIDE SEQUENCE [LARGE SCALE GENOMIC DNA]</scope>
    <source>
        <strain evidence="2 3">NPDC049574</strain>
    </source>
</reference>
<keyword evidence="1" id="KW-0812">Transmembrane</keyword>
<protein>
    <submittedName>
        <fullName evidence="2">Uncharacterized protein</fullName>
    </submittedName>
</protein>
<evidence type="ECO:0000256" key="1">
    <source>
        <dbReference type="SAM" id="Phobius"/>
    </source>
</evidence>
<feature type="transmembrane region" description="Helical" evidence="1">
    <location>
        <begin position="54"/>
        <end position="72"/>
    </location>
</feature>
<name>A0ABV3H8Q4_9ACTN</name>
<dbReference type="RefSeq" id="WP_364454318.1">
    <property type="nucleotide sequence ID" value="NZ_JBFARM010000007.1"/>
</dbReference>
<comment type="caution">
    <text evidence="2">The sequence shown here is derived from an EMBL/GenBank/DDBJ whole genome shotgun (WGS) entry which is preliminary data.</text>
</comment>
<accession>A0ABV3H8Q4</accession>
<dbReference type="Proteomes" id="UP001552427">
    <property type="component" value="Unassembled WGS sequence"/>
</dbReference>
<proteinExistence type="predicted"/>
<gene>
    <name evidence="2" type="ORF">AB0K40_25625</name>
</gene>
<feature type="transmembrane region" description="Helical" evidence="1">
    <location>
        <begin position="21"/>
        <end position="42"/>
    </location>
</feature>
<dbReference type="EMBL" id="JBFARM010000007">
    <property type="protein sequence ID" value="MEV4288902.1"/>
    <property type="molecule type" value="Genomic_DNA"/>
</dbReference>